<dbReference type="NCBIfam" id="TIGR02543">
    <property type="entry name" value="List_Bact_rpt"/>
    <property type="match status" value="2"/>
</dbReference>
<dbReference type="InterPro" id="IPR013783">
    <property type="entry name" value="Ig-like_fold"/>
</dbReference>
<dbReference type="Gene3D" id="2.60.40.1080">
    <property type="match status" value="1"/>
</dbReference>
<dbReference type="InterPro" id="IPR003343">
    <property type="entry name" value="Big_2"/>
</dbReference>
<comment type="caution">
    <text evidence="3">The sequence shown here is derived from an EMBL/GenBank/DDBJ whole genome shotgun (WGS) entry which is preliminary data.</text>
</comment>
<keyword evidence="4" id="KW-1185">Reference proteome</keyword>
<name>A0A8I0AIF8_9FIRM</name>
<dbReference type="AlphaFoldDB" id="A0A8I0AIF8"/>
<comment type="subcellular location">
    <subcellularLocation>
        <location evidence="1">Cell envelope</location>
    </subcellularLocation>
</comment>
<dbReference type="InterPro" id="IPR008964">
    <property type="entry name" value="Invasin/intimin_cell_adhesion"/>
</dbReference>
<dbReference type="InterPro" id="IPR042229">
    <property type="entry name" value="Listeria/Bacterioides_rpt_sf"/>
</dbReference>
<gene>
    <name evidence="3" type="ORF">H8S09_07075</name>
</gene>
<dbReference type="GO" id="GO:0030313">
    <property type="term" value="C:cell envelope"/>
    <property type="evidence" value="ECO:0007669"/>
    <property type="project" value="UniProtKB-SubCell"/>
</dbReference>
<evidence type="ECO:0000313" key="4">
    <source>
        <dbReference type="Proteomes" id="UP000615234"/>
    </source>
</evidence>
<evidence type="ECO:0000313" key="3">
    <source>
        <dbReference type="EMBL" id="MBC5662655.1"/>
    </source>
</evidence>
<accession>A0A8I0AIF8</accession>
<reference evidence="3 4" key="1">
    <citation type="submission" date="2020-08" db="EMBL/GenBank/DDBJ databases">
        <title>Genome public.</title>
        <authorList>
            <person name="Liu C."/>
            <person name="Sun Q."/>
        </authorList>
    </citation>
    <scope>NUCLEOTIDE SEQUENCE [LARGE SCALE GENOMIC DNA]</scope>
    <source>
        <strain evidence="3 4">NSJ-10</strain>
    </source>
</reference>
<evidence type="ECO:0000259" key="2">
    <source>
        <dbReference type="Pfam" id="PF02368"/>
    </source>
</evidence>
<dbReference type="InterPro" id="IPR013378">
    <property type="entry name" value="InlB-like_B-rpt"/>
</dbReference>
<dbReference type="Pfam" id="PF02368">
    <property type="entry name" value="Big_2"/>
    <property type="match status" value="1"/>
</dbReference>
<dbReference type="Gene3D" id="2.60.40.4270">
    <property type="entry name" value="Listeria-Bacteroides repeat domain"/>
    <property type="match status" value="2"/>
</dbReference>
<dbReference type="Pfam" id="PF09479">
    <property type="entry name" value="Flg_new"/>
    <property type="match status" value="2"/>
</dbReference>
<evidence type="ECO:0000256" key="1">
    <source>
        <dbReference type="ARBA" id="ARBA00004196"/>
    </source>
</evidence>
<dbReference type="Proteomes" id="UP000615234">
    <property type="component" value="Unassembled WGS sequence"/>
</dbReference>
<dbReference type="Gene3D" id="2.60.40.10">
    <property type="entry name" value="Immunoglobulins"/>
    <property type="match status" value="1"/>
</dbReference>
<organism evidence="3 4">
    <name type="scientific">Coprococcus hominis</name>
    <name type="common">ex Liu et al. 2022</name>
    <dbReference type="NCBI Taxonomy" id="2763039"/>
    <lineage>
        <taxon>Bacteria</taxon>
        <taxon>Bacillati</taxon>
        <taxon>Bacillota</taxon>
        <taxon>Clostridia</taxon>
        <taxon>Lachnospirales</taxon>
        <taxon>Lachnospiraceae</taxon>
        <taxon>Coprococcus</taxon>
    </lineage>
</organism>
<dbReference type="EMBL" id="JACOOX010000003">
    <property type="protein sequence ID" value="MBC5662655.1"/>
    <property type="molecule type" value="Genomic_DNA"/>
</dbReference>
<proteinExistence type="predicted"/>
<feature type="domain" description="BIG2" evidence="2">
    <location>
        <begin position="576"/>
        <end position="647"/>
    </location>
</feature>
<protein>
    <submittedName>
        <fullName evidence="3">InlB B-repeat-containing protein</fullName>
    </submittedName>
</protein>
<sequence>MVRRLKENKVTGILTALLVGIVMFVGMGTMKVNATEYRSGTIDPTTLQVGDTVYVGVELSSDKQIVVCKQCHMIWITYGGSSQYGIGDRINSIVKRSDAHKDHAGYVGYSEFSFYFTGEYLPSNTPYTVMGNSNLGYTIKYNTNGGSAIADAVKQTHIPSTFPTTTKAGYDFIGWYTDENLTQPVSRELSIFEDITLYAKWSKSSVHQHTFSNSWSSNAYGHWHAATCEHSDLKEDFQEHSYGTAGEARYTCSICKYVDADKKAAADIVDASKVVLKADEVQVGDKIYFGNQLSPNKWITVCRKCHMIWITSADSDPDNIDVGISDGDQKCYEVKQTDEHKNHKDDVGYADFNWYTTNSNSPLERNVPYTVIENDNLGYKITYNTNGGSEVTEAVHQKKLPDVLPTTSKAEYEFAGWYTDEALTKAAVPGKALTGNTILYAKWMVKQSTPSDPEPTKPVVKAKRTKANDQALSSKFSITTGKSIKVTWGKVAKADGYDVYMAYCKKGKYTIVKSVKSAKTLSVTINKLNKKAVNQKDNVKCYVVAYKKVAGKKVTIGKSITGHAVGKKNTTVTDAKKIQTKKSAYSLKKGKTAKIKATIVKKNNKLPLFGHTAKFRYDTSNKKVATVSKDGKITAKGKGTCYVYIYAVNGCAKKVKVTVK</sequence>
<dbReference type="SUPFAM" id="SSF49373">
    <property type="entry name" value="Invasin/intimin cell-adhesion fragments"/>
    <property type="match status" value="1"/>
</dbReference>
<dbReference type="RefSeq" id="WP_186847606.1">
    <property type="nucleotide sequence ID" value="NZ_JACOOX010000003.1"/>
</dbReference>